<keyword evidence="1" id="KW-0677">Repeat</keyword>
<organism evidence="4 5">
    <name type="scientific">Tilletiopsis washingtonensis</name>
    <dbReference type="NCBI Taxonomy" id="58919"/>
    <lineage>
        <taxon>Eukaryota</taxon>
        <taxon>Fungi</taxon>
        <taxon>Dikarya</taxon>
        <taxon>Basidiomycota</taxon>
        <taxon>Ustilaginomycotina</taxon>
        <taxon>Exobasidiomycetes</taxon>
        <taxon>Entylomatales</taxon>
        <taxon>Entylomatales incertae sedis</taxon>
        <taxon>Tilletiopsis</taxon>
    </lineage>
</organism>
<dbReference type="STRING" id="58919.A0A316Z4U5"/>
<dbReference type="GeneID" id="37270415"/>
<protein>
    <recommendedName>
        <fullName evidence="6">TPR-like protein</fullName>
    </recommendedName>
</protein>
<dbReference type="GO" id="GO:0016020">
    <property type="term" value="C:membrane"/>
    <property type="evidence" value="ECO:0007669"/>
    <property type="project" value="TreeGrafter"/>
</dbReference>
<evidence type="ECO:0000313" key="4">
    <source>
        <dbReference type="EMBL" id="PWN96609.1"/>
    </source>
</evidence>
<evidence type="ECO:0000256" key="2">
    <source>
        <dbReference type="ARBA" id="ARBA00022803"/>
    </source>
</evidence>
<reference evidence="4 5" key="1">
    <citation type="journal article" date="2018" name="Mol. Biol. Evol.">
        <title>Broad Genomic Sampling Reveals a Smut Pathogenic Ancestry of the Fungal Clade Ustilaginomycotina.</title>
        <authorList>
            <person name="Kijpornyongpan T."/>
            <person name="Mondo S.J."/>
            <person name="Barry K."/>
            <person name="Sandor L."/>
            <person name="Lee J."/>
            <person name="Lipzen A."/>
            <person name="Pangilinan J."/>
            <person name="LaButti K."/>
            <person name="Hainaut M."/>
            <person name="Henrissat B."/>
            <person name="Grigoriev I.V."/>
            <person name="Spatafora J.W."/>
            <person name="Aime M.C."/>
        </authorList>
    </citation>
    <scope>NUCLEOTIDE SEQUENCE [LARGE SCALE GENOMIC DNA]</scope>
    <source>
        <strain evidence="4 5">MCA 4186</strain>
    </source>
</reference>
<dbReference type="PANTHER" id="PTHR45831:SF2">
    <property type="entry name" value="LD24721P"/>
    <property type="match status" value="1"/>
</dbReference>
<dbReference type="EMBL" id="KZ819298">
    <property type="protein sequence ID" value="PWN96609.1"/>
    <property type="molecule type" value="Genomic_DNA"/>
</dbReference>
<dbReference type="InterPro" id="IPR011990">
    <property type="entry name" value="TPR-like_helical_dom_sf"/>
</dbReference>
<evidence type="ECO:0000256" key="3">
    <source>
        <dbReference type="SAM" id="MobiDB-lite"/>
    </source>
</evidence>
<dbReference type="PANTHER" id="PTHR45831">
    <property type="entry name" value="LD24721P"/>
    <property type="match status" value="1"/>
</dbReference>
<proteinExistence type="predicted"/>
<dbReference type="GO" id="GO:0072380">
    <property type="term" value="C:TRC complex"/>
    <property type="evidence" value="ECO:0007669"/>
    <property type="project" value="TreeGrafter"/>
</dbReference>
<sequence length="110" mass="11192">MSAPSSPDSSSSSALSSSGSATQSSATSADLPPSPSPATLSLPAPERRAAALALKDAGNALFLRQEYEAAKTKYGEGIALDEGVATLWSNRAACELKLEQHGLAIEDASE</sequence>
<dbReference type="OrthoDB" id="2423701at2759"/>
<name>A0A316Z4U5_9BASI</name>
<dbReference type="AlphaFoldDB" id="A0A316Z4U5"/>
<dbReference type="SUPFAM" id="SSF48452">
    <property type="entry name" value="TPR-like"/>
    <property type="match status" value="1"/>
</dbReference>
<evidence type="ECO:0000313" key="5">
    <source>
        <dbReference type="Proteomes" id="UP000245946"/>
    </source>
</evidence>
<dbReference type="Gene3D" id="1.25.40.10">
    <property type="entry name" value="Tetratricopeptide repeat domain"/>
    <property type="match status" value="1"/>
</dbReference>
<keyword evidence="2" id="KW-0802">TPR repeat</keyword>
<dbReference type="RefSeq" id="XP_025596888.1">
    <property type="nucleotide sequence ID" value="XM_025742871.1"/>
</dbReference>
<gene>
    <name evidence="4" type="ORF">FA09DRAFT_331103</name>
</gene>
<dbReference type="Proteomes" id="UP000245946">
    <property type="component" value="Unassembled WGS sequence"/>
</dbReference>
<dbReference type="GO" id="GO:0060090">
    <property type="term" value="F:molecular adaptor activity"/>
    <property type="evidence" value="ECO:0007669"/>
    <property type="project" value="TreeGrafter"/>
</dbReference>
<evidence type="ECO:0000256" key="1">
    <source>
        <dbReference type="ARBA" id="ARBA00022737"/>
    </source>
</evidence>
<feature type="region of interest" description="Disordered" evidence="3">
    <location>
        <begin position="1"/>
        <end position="44"/>
    </location>
</feature>
<accession>A0A316Z4U5</accession>
<keyword evidence="5" id="KW-1185">Reference proteome</keyword>
<dbReference type="GO" id="GO:0006620">
    <property type="term" value="P:post-translational protein targeting to endoplasmic reticulum membrane"/>
    <property type="evidence" value="ECO:0007669"/>
    <property type="project" value="TreeGrafter"/>
</dbReference>
<dbReference type="InterPro" id="IPR047150">
    <property type="entry name" value="SGT"/>
</dbReference>
<evidence type="ECO:0008006" key="6">
    <source>
        <dbReference type="Google" id="ProtNLM"/>
    </source>
</evidence>